<evidence type="ECO:0000313" key="2">
    <source>
        <dbReference type="Proteomes" id="UP000634136"/>
    </source>
</evidence>
<reference evidence="1" key="1">
    <citation type="submission" date="2020-09" db="EMBL/GenBank/DDBJ databases">
        <title>Genome-Enabled Discovery of Anthraquinone Biosynthesis in Senna tora.</title>
        <authorList>
            <person name="Kang S.-H."/>
            <person name="Pandey R.P."/>
            <person name="Lee C.-M."/>
            <person name="Sim J.-S."/>
            <person name="Jeong J.-T."/>
            <person name="Choi B.-S."/>
            <person name="Jung M."/>
            <person name="Ginzburg D."/>
            <person name="Zhao K."/>
            <person name="Won S.Y."/>
            <person name="Oh T.-J."/>
            <person name="Yu Y."/>
            <person name="Kim N.-H."/>
            <person name="Lee O.R."/>
            <person name="Lee T.-H."/>
            <person name="Bashyal P."/>
            <person name="Kim T.-S."/>
            <person name="Lee W.-H."/>
            <person name="Kawkins C."/>
            <person name="Kim C.-K."/>
            <person name="Kim J.S."/>
            <person name="Ahn B.O."/>
            <person name="Rhee S.Y."/>
            <person name="Sohng J.K."/>
        </authorList>
    </citation>
    <scope>NUCLEOTIDE SEQUENCE</scope>
    <source>
        <tissue evidence="1">Leaf</tissue>
    </source>
</reference>
<dbReference type="AlphaFoldDB" id="A0A834T1R0"/>
<dbReference type="Proteomes" id="UP000634136">
    <property type="component" value="Unassembled WGS sequence"/>
</dbReference>
<organism evidence="1 2">
    <name type="scientific">Senna tora</name>
    <dbReference type="NCBI Taxonomy" id="362788"/>
    <lineage>
        <taxon>Eukaryota</taxon>
        <taxon>Viridiplantae</taxon>
        <taxon>Streptophyta</taxon>
        <taxon>Embryophyta</taxon>
        <taxon>Tracheophyta</taxon>
        <taxon>Spermatophyta</taxon>
        <taxon>Magnoliopsida</taxon>
        <taxon>eudicotyledons</taxon>
        <taxon>Gunneridae</taxon>
        <taxon>Pentapetalae</taxon>
        <taxon>rosids</taxon>
        <taxon>fabids</taxon>
        <taxon>Fabales</taxon>
        <taxon>Fabaceae</taxon>
        <taxon>Caesalpinioideae</taxon>
        <taxon>Cassia clade</taxon>
        <taxon>Senna</taxon>
    </lineage>
</organism>
<accession>A0A834T1R0</accession>
<comment type="caution">
    <text evidence="1">The sequence shown here is derived from an EMBL/GenBank/DDBJ whole genome shotgun (WGS) entry which is preliminary data.</text>
</comment>
<keyword evidence="2" id="KW-1185">Reference proteome</keyword>
<sequence length="52" mass="5697">MVGVKETDFGIERERRVCVCVCARACGGDARERECEKCDVGGEAVRVRFAAC</sequence>
<gene>
    <name evidence="1" type="ORF">G2W53_034363</name>
</gene>
<name>A0A834T1R0_9FABA</name>
<dbReference type="EMBL" id="JAAIUW010000010">
    <property type="protein sequence ID" value="KAF7813387.1"/>
    <property type="molecule type" value="Genomic_DNA"/>
</dbReference>
<evidence type="ECO:0000313" key="1">
    <source>
        <dbReference type="EMBL" id="KAF7813387.1"/>
    </source>
</evidence>
<proteinExistence type="predicted"/>
<protein>
    <submittedName>
        <fullName evidence="1">Uncharacterized protein</fullName>
    </submittedName>
</protein>